<evidence type="ECO:0000313" key="7">
    <source>
        <dbReference type="EMBL" id="ROU01154.1"/>
    </source>
</evidence>
<dbReference type="Proteomes" id="UP000268016">
    <property type="component" value="Unassembled WGS sequence"/>
</dbReference>
<organism evidence="7 8">
    <name type="scientific">Histidinibacterium lentulum</name>
    <dbReference type="NCBI Taxonomy" id="2480588"/>
    <lineage>
        <taxon>Bacteria</taxon>
        <taxon>Pseudomonadati</taxon>
        <taxon>Pseudomonadota</taxon>
        <taxon>Alphaproteobacteria</taxon>
        <taxon>Rhodobacterales</taxon>
        <taxon>Paracoccaceae</taxon>
        <taxon>Histidinibacterium</taxon>
    </lineage>
</organism>
<dbReference type="Pfam" id="PF07298">
    <property type="entry name" value="NnrU"/>
    <property type="match status" value="1"/>
</dbReference>
<feature type="domain" description="NnrU" evidence="6">
    <location>
        <begin position="4"/>
        <end position="181"/>
    </location>
</feature>
<keyword evidence="8" id="KW-1185">Reference proteome</keyword>
<protein>
    <recommendedName>
        <fullName evidence="6">NnrU domain-containing protein</fullName>
    </recommendedName>
</protein>
<evidence type="ECO:0000256" key="1">
    <source>
        <dbReference type="ARBA" id="ARBA00004141"/>
    </source>
</evidence>
<comment type="caution">
    <text evidence="7">The sequence shown here is derived from an EMBL/GenBank/DDBJ whole genome shotgun (WGS) entry which is preliminary data.</text>
</comment>
<evidence type="ECO:0000256" key="2">
    <source>
        <dbReference type="ARBA" id="ARBA00022692"/>
    </source>
</evidence>
<evidence type="ECO:0000256" key="3">
    <source>
        <dbReference type="ARBA" id="ARBA00022989"/>
    </source>
</evidence>
<feature type="transmembrane region" description="Helical" evidence="5">
    <location>
        <begin position="162"/>
        <end position="180"/>
    </location>
</feature>
<accession>A0A3N2R105</accession>
<comment type="subcellular location">
    <subcellularLocation>
        <location evidence="1">Membrane</location>
        <topology evidence="1">Multi-pass membrane protein</topology>
    </subcellularLocation>
</comment>
<feature type="transmembrane region" description="Helical" evidence="5">
    <location>
        <begin position="63"/>
        <end position="82"/>
    </location>
</feature>
<sequence>MVWLILGVALWWAAHFFKRAAPGPRAKLGDAGKGGVALALVVSLLLMWWGYRTYFGPVWWGRSAPLVGVNNLLMVAAFYIYASGATPPGRPRNRVGTMLRHPQLIGFSLFCVAHLVVNGDLASFILFGGLLIWALTEIVVINRLDPAWERPAWGGVKSEVRIAVIAAVIFAIVALIHGWVGPWPFG</sequence>
<dbReference type="GO" id="GO:0016020">
    <property type="term" value="C:membrane"/>
    <property type="evidence" value="ECO:0007669"/>
    <property type="project" value="UniProtKB-SubCell"/>
</dbReference>
<feature type="transmembrane region" description="Helical" evidence="5">
    <location>
        <begin position="35"/>
        <end position="51"/>
    </location>
</feature>
<dbReference type="RefSeq" id="WP_123642484.1">
    <property type="nucleotide sequence ID" value="NZ_ML119085.1"/>
</dbReference>
<dbReference type="InterPro" id="IPR009915">
    <property type="entry name" value="NnrU_dom"/>
</dbReference>
<evidence type="ECO:0000256" key="4">
    <source>
        <dbReference type="ARBA" id="ARBA00023136"/>
    </source>
</evidence>
<keyword evidence="2 5" id="KW-0812">Transmembrane</keyword>
<keyword evidence="3 5" id="KW-1133">Transmembrane helix</keyword>
<proteinExistence type="predicted"/>
<reference evidence="7 8" key="1">
    <citation type="submission" date="2018-10" db="EMBL/GenBank/DDBJ databases">
        <title>Histidinibacterium lentulum gen. nov., sp. nov., a marine bacterium from the culture broth of Picochlorum sp. 122.</title>
        <authorList>
            <person name="Wang G."/>
        </authorList>
    </citation>
    <scope>NUCLEOTIDE SEQUENCE [LARGE SCALE GENOMIC DNA]</scope>
    <source>
        <strain evidence="7 8">B17</strain>
    </source>
</reference>
<evidence type="ECO:0000256" key="5">
    <source>
        <dbReference type="SAM" id="Phobius"/>
    </source>
</evidence>
<evidence type="ECO:0000259" key="6">
    <source>
        <dbReference type="Pfam" id="PF07298"/>
    </source>
</evidence>
<feature type="transmembrane region" description="Helical" evidence="5">
    <location>
        <begin position="121"/>
        <end position="141"/>
    </location>
</feature>
<dbReference type="EMBL" id="RDRB01000005">
    <property type="protein sequence ID" value="ROU01154.1"/>
    <property type="molecule type" value="Genomic_DNA"/>
</dbReference>
<dbReference type="OrthoDB" id="5293641at2"/>
<gene>
    <name evidence="7" type="ORF">EAT49_11570</name>
</gene>
<dbReference type="AlphaFoldDB" id="A0A3N2R105"/>
<evidence type="ECO:0000313" key="8">
    <source>
        <dbReference type="Proteomes" id="UP000268016"/>
    </source>
</evidence>
<name>A0A3N2R105_9RHOB</name>
<keyword evidence="4 5" id="KW-0472">Membrane</keyword>